<dbReference type="PANTHER" id="PTHR43649:SF12">
    <property type="entry name" value="DIACETYLCHITOBIOSE BINDING PROTEIN DASA"/>
    <property type="match status" value="1"/>
</dbReference>
<organism evidence="1 2">
    <name type="scientific">Paenibacillus hunanensis</name>
    <dbReference type="NCBI Taxonomy" id="539262"/>
    <lineage>
        <taxon>Bacteria</taxon>
        <taxon>Bacillati</taxon>
        <taxon>Bacillota</taxon>
        <taxon>Bacilli</taxon>
        <taxon>Bacillales</taxon>
        <taxon>Paenibacillaceae</taxon>
        <taxon>Paenibacillus</taxon>
    </lineage>
</organism>
<sequence length="553" mass="62336">MKGSFRTHSGSSTSFFQRFKAPRTATLVLSIVLGTSLLAGCSSGSSEPQVGSAESAANVNKEGFPIVKEKITLSMMGPDVGMQNWKDMPAFQEMEKLSNISFKFENPPLDSFETKKNLVFASGEYPDIFYASSLTQADEVNYGSQGILLPLEDLIDNGYAPNLKKVLDENPAIRKSITTPDGHIYSLPVINQQSIWYRSPMWYNGDFLEALNVKEADLPKTTEELYDLLVRFRDEDPNGNGKKDEIPLASVKLDDVRSWLLGAWGIYGEDIYNDANGKVHFARTEDGYREFLTYMNRLWSEKLLDHETFSQTPDQKKAKGASNQLGLFQDWHAYFTHGGKPTTKDPMFIPVKSDAVDKPAVAIHPGLSTGAFAITESNPAPEASLRWVDYMYSYDGAMLFDKGPEGLIYETVNKEDHTKKWKPLPSEYNSREDYRGTLTPNYGTPAPTLLSPDLQKGLKEDFDLWVDKQNEEKILAYDPQPPFPILYLTPEEQSEISSLRADMDTYIQQMEAKFVTGQEPLSGWDNYLATVKQMGSDRIIEIYQAAYDRWKNS</sequence>
<evidence type="ECO:0000313" key="2">
    <source>
        <dbReference type="Proteomes" id="UP001185028"/>
    </source>
</evidence>
<dbReference type="Gene3D" id="3.40.190.10">
    <property type="entry name" value="Periplasmic binding protein-like II"/>
    <property type="match status" value="2"/>
</dbReference>
<dbReference type="InterPro" id="IPR050490">
    <property type="entry name" value="Bact_solute-bd_prot1"/>
</dbReference>
<dbReference type="PANTHER" id="PTHR43649">
    <property type="entry name" value="ARABINOSE-BINDING PROTEIN-RELATED"/>
    <property type="match status" value="1"/>
</dbReference>
<name>A0ABU1ITU1_9BACL</name>
<comment type="caution">
    <text evidence="1">The sequence shown here is derived from an EMBL/GenBank/DDBJ whole genome shotgun (WGS) entry which is preliminary data.</text>
</comment>
<dbReference type="Proteomes" id="UP001185028">
    <property type="component" value="Unassembled WGS sequence"/>
</dbReference>
<dbReference type="SUPFAM" id="SSF53850">
    <property type="entry name" value="Periplasmic binding protein-like II"/>
    <property type="match status" value="1"/>
</dbReference>
<gene>
    <name evidence="1" type="ORF">JOC58_000210</name>
</gene>
<keyword evidence="2" id="KW-1185">Reference proteome</keyword>
<accession>A0ABU1ITU1</accession>
<protein>
    <submittedName>
        <fullName evidence="1">Aldouronate transport system substrate-binding protein</fullName>
    </submittedName>
</protein>
<proteinExistence type="predicted"/>
<dbReference type="RefSeq" id="WP_188774793.1">
    <property type="nucleotide sequence ID" value="NZ_BMMB01000003.1"/>
</dbReference>
<dbReference type="EMBL" id="JAVDQH010000001">
    <property type="protein sequence ID" value="MDR6242326.1"/>
    <property type="molecule type" value="Genomic_DNA"/>
</dbReference>
<reference evidence="1 2" key="1">
    <citation type="submission" date="2023-07" db="EMBL/GenBank/DDBJ databases">
        <title>Genomic Encyclopedia of Type Strains, Phase IV (KMG-IV): sequencing the most valuable type-strain genomes for metagenomic binning, comparative biology and taxonomic classification.</title>
        <authorList>
            <person name="Goeker M."/>
        </authorList>
    </citation>
    <scope>NUCLEOTIDE SEQUENCE [LARGE SCALE GENOMIC DNA]</scope>
    <source>
        <strain evidence="1 2">DSM 22170</strain>
    </source>
</reference>
<evidence type="ECO:0000313" key="1">
    <source>
        <dbReference type="EMBL" id="MDR6242326.1"/>
    </source>
</evidence>